<reference evidence="2" key="1">
    <citation type="journal article" date="2019" name="Int. J. Syst. Evol. Microbiol.">
        <title>The Global Catalogue of Microorganisms (GCM) 10K type strain sequencing project: providing services to taxonomists for standard genome sequencing and annotation.</title>
        <authorList>
            <consortium name="The Broad Institute Genomics Platform"/>
            <consortium name="The Broad Institute Genome Sequencing Center for Infectious Disease"/>
            <person name="Wu L."/>
            <person name="Ma J."/>
        </authorList>
    </citation>
    <scope>NUCLEOTIDE SEQUENCE [LARGE SCALE GENOMIC DNA]</scope>
    <source>
        <strain evidence="2">TBRC 1276</strain>
    </source>
</reference>
<sequence length="53" mass="5914">MTDVAGLVTTDVARAEQRRAFQAITHTIPRPTTVEVVVRDAVQTPRERARLGR</sequence>
<evidence type="ECO:0000313" key="2">
    <source>
        <dbReference type="Proteomes" id="UP001595851"/>
    </source>
</evidence>
<dbReference type="EMBL" id="JBHSBI010000009">
    <property type="protein sequence ID" value="MFC4009296.1"/>
    <property type="molecule type" value="Genomic_DNA"/>
</dbReference>
<evidence type="ECO:0000313" key="1">
    <source>
        <dbReference type="EMBL" id="MFC4009296.1"/>
    </source>
</evidence>
<name>A0ABV8G9G1_9ACTN</name>
<organism evidence="1 2">
    <name type="scientific">Nonomuraea purpurea</name>
    <dbReference type="NCBI Taxonomy" id="1849276"/>
    <lineage>
        <taxon>Bacteria</taxon>
        <taxon>Bacillati</taxon>
        <taxon>Actinomycetota</taxon>
        <taxon>Actinomycetes</taxon>
        <taxon>Streptosporangiales</taxon>
        <taxon>Streptosporangiaceae</taxon>
        <taxon>Nonomuraea</taxon>
    </lineage>
</organism>
<keyword evidence="2" id="KW-1185">Reference proteome</keyword>
<dbReference type="RefSeq" id="WP_379529351.1">
    <property type="nucleotide sequence ID" value="NZ_JBHSBI010000009.1"/>
</dbReference>
<protein>
    <submittedName>
        <fullName evidence="1">Uncharacterized protein</fullName>
    </submittedName>
</protein>
<gene>
    <name evidence="1" type="ORF">ACFOY2_18840</name>
</gene>
<accession>A0ABV8G9G1</accession>
<comment type="caution">
    <text evidence="1">The sequence shown here is derived from an EMBL/GenBank/DDBJ whole genome shotgun (WGS) entry which is preliminary data.</text>
</comment>
<proteinExistence type="predicted"/>
<dbReference type="Proteomes" id="UP001595851">
    <property type="component" value="Unassembled WGS sequence"/>
</dbReference>